<dbReference type="AlphaFoldDB" id="A0A816JMB7"/>
<dbReference type="Proteomes" id="UP001295469">
    <property type="component" value="Chromosome C04"/>
</dbReference>
<name>A0A816JMB7_BRANA</name>
<evidence type="ECO:0000313" key="1">
    <source>
        <dbReference type="EMBL" id="CAF1837884.1"/>
    </source>
</evidence>
<organism evidence="1">
    <name type="scientific">Brassica napus</name>
    <name type="common">Rape</name>
    <dbReference type="NCBI Taxonomy" id="3708"/>
    <lineage>
        <taxon>Eukaryota</taxon>
        <taxon>Viridiplantae</taxon>
        <taxon>Streptophyta</taxon>
        <taxon>Embryophyta</taxon>
        <taxon>Tracheophyta</taxon>
        <taxon>Spermatophyta</taxon>
        <taxon>Magnoliopsida</taxon>
        <taxon>eudicotyledons</taxon>
        <taxon>Gunneridae</taxon>
        <taxon>Pentapetalae</taxon>
        <taxon>rosids</taxon>
        <taxon>malvids</taxon>
        <taxon>Brassicales</taxon>
        <taxon>Brassicaceae</taxon>
        <taxon>Brassiceae</taxon>
        <taxon>Brassica</taxon>
    </lineage>
</organism>
<protein>
    <submittedName>
        <fullName evidence="1">(rape) hypothetical protein</fullName>
    </submittedName>
</protein>
<sequence length="76" mass="9034">MSLTSCNSARRKIVTSGYLKSMEKMKSWTYVRKKGSTWYQVIKKPMRLCRDRVISSIYHTSIMWREKSESDGTYEN</sequence>
<gene>
    <name evidence="1" type="ORF">DARMORV10_C04P27260.1</name>
</gene>
<dbReference type="EMBL" id="HG994368">
    <property type="protein sequence ID" value="CAF1837884.1"/>
    <property type="molecule type" value="Genomic_DNA"/>
</dbReference>
<accession>A0A816JMB7</accession>
<proteinExistence type="predicted"/>
<reference evidence="1" key="1">
    <citation type="submission" date="2021-01" db="EMBL/GenBank/DDBJ databases">
        <authorList>
            <consortium name="Genoscope - CEA"/>
            <person name="William W."/>
        </authorList>
    </citation>
    <scope>NUCLEOTIDE SEQUENCE</scope>
</reference>